<dbReference type="Gene3D" id="3.40.50.1460">
    <property type="match status" value="1"/>
</dbReference>
<protein>
    <submittedName>
        <fullName evidence="2">Caspase family protein</fullName>
    </submittedName>
</protein>
<comment type="caution">
    <text evidence="2">The sequence shown here is derived from an EMBL/GenBank/DDBJ whole genome shotgun (WGS) entry which is preliminary data.</text>
</comment>
<dbReference type="InterPro" id="IPR050452">
    <property type="entry name" value="Metacaspase"/>
</dbReference>
<dbReference type="Proteomes" id="UP001500730">
    <property type="component" value="Unassembled WGS sequence"/>
</dbReference>
<dbReference type="InterPro" id="IPR029030">
    <property type="entry name" value="Caspase-like_dom_sf"/>
</dbReference>
<dbReference type="PANTHER" id="PTHR48104:SF30">
    <property type="entry name" value="METACASPASE-1"/>
    <property type="match status" value="1"/>
</dbReference>
<sequence>MARRALCVGINEFESLPQTSWLAGCVNDANDIAKALRPLGFTGSSTTVLTDSAATKSAVMAALTKLVDTAKAGDHIIFTLSSHGTQVPNEPGGDFEPDDLDEAFACHDIRQKGDQWDRDTVIVDDEMHDLLARVPSGVLFEVLLDTCHSGTGLKDLEEIMQAQLLGRKPRFLPPPTPKGLEQTRALRTRAPAGRPDRRALVELTKSRSTASKPVLFAACKSGQTASDATFGGRSNGAFTYLFLKALQDQPAATRSDLLRAVTAGLKDGNFSQRSTLEGPVKCKKVGFGQPW</sequence>
<evidence type="ECO:0000259" key="1">
    <source>
        <dbReference type="Pfam" id="PF00656"/>
    </source>
</evidence>
<organism evidence="2 3">
    <name type="scientific">Terrabacter carboxydivorans</name>
    <dbReference type="NCBI Taxonomy" id="619730"/>
    <lineage>
        <taxon>Bacteria</taxon>
        <taxon>Bacillati</taxon>
        <taxon>Actinomycetota</taxon>
        <taxon>Actinomycetes</taxon>
        <taxon>Micrococcales</taxon>
        <taxon>Intrasporangiaceae</taxon>
        <taxon>Terrabacter</taxon>
    </lineage>
</organism>
<keyword evidence="3" id="KW-1185">Reference proteome</keyword>
<dbReference type="PROSITE" id="PS51257">
    <property type="entry name" value="PROKAR_LIPOPROTEIN"/>
    <property type="match status" value="1"/>
</dbReference>
<gene>
    <name evidence="2" type="ORF">GCM10009858_33550</name>
</gene>
<dbReference type="Pfam" id="PF00656">
    <property type="entry name" value="Peptidase_C14"/>
    <property type="match status" value="1"/>
</dbReference>
<reference evidence="3" key="1">
    <citation type="journal article" date="2019" name="Int. J. Syst. Evol. Microbiol.">
        <title>The Global Catalogue of Microorganisms (GCM) 10K type strain sequencing project: providing services to taxonomists for standard genome sequencing and annotation.</title>
        <authorList>
            <consortium name="The Broad Institute Genomics Platform"/>
            <consortium name="The Broad Institute Genome Sequencing Center for Infectious Disease"/>
            <person name="Wu L."/>
            <person name="Ma J."/>
        </authorList>
    </citation>
    <scope>NUCLEOTIDE SEQUENCE [LARGE SCALE GENOMIC DNA]</scope>
    <source>
        <strain evidence="3">JCM 16259</strain>
    </source>
</reference>
<proteinExistence type="predicted"/>
<dbReference type="PANTHER" id="PTHR48104">
    <property type="entry name" value="METACASPASE-4"/>
    <property type="match status" value="1"/>
</dbReference>
<name>A0ABP5ZCR1_9MICO</name>
<dbReference type="EMBL" id="BAAARE010000015">
    <property type="protein sequence ID" value="GAA2492853.1"/>
    <property type="molecule type" value="Genomic_DNA"/>
</dbReference>
<evidence type="ECO:0000313" key="2">
    <source>
        <dbReference type="EMBL" id="GAA2492853.1"/>
    </source>
</evidence>
<feature type="domain" description="Peptidase C14 caspase" evidence="1">
    <location>
        <begin position="3"/>
        <end position="276"/>
    </location>
</feature>
<evidence type="ECO:0000313" key="3">
    <source>
        <dbReference type="Proteomes" id="UP001500730"/>
    </source>
</evidence>
<accession>A0ABP5ZCR1</accession>
<dbReference type="InterPro" id="IPR011600">
    <property type="entry name" value="Pept_C14_caspase"/>
</dbReference>
<dbReference type="RefSeq" id="WP_344256162.1">
    <property type="nucleotide sequence ID" value="NZ_BAAARE010000015.1"/>
</dbReference>
<dbReference type="SUPFAM" id="SSF52129">
    <property type="entry name" value="Caspase-like"/>
    <property type="match status" value="1"/>
</dbReference>